<dbReference type="RefSeq" id="WP_382395662.1">
    <property type="nucleotide sequence ID" value="NZ_JBHTCQ010000003.1"/>
</dbReference>
<evidence type="ECO:0000313" key="2">
    <source>
        <dbReference type="EMBL" id="MFC7406346.1"/>
    </source>
</evidence>
<dbReference type="EMBL" id="JBHTCQ010000003">
    <property type="protein sequence ID" value="MFC7406346.1"/>
    <property type="molecule type" value="Genomic_DNA"/>
</dbReference>
<dbReference type="Pfam" id="PF13490">
    <property type="entry name" value="zf-HC2"/>
    <property type="match status" value="1"/>
</dbReference>
<organism evidence="2 3">
    <name type="scientific">Georgenia alba</name>
    <dbReference type="NCBI Taxonomy" id="2233858"/>
    <lineage>
        <taxon>Bacteria</taxon>
        <taxon>Bacillati</taxon>
        <taxon>Actinomycetota</taxon>
        <taxon>Actinomycetes</taxon>
        <taxon>Micrococcales</taxon>
        <taxon>Bogoriellaceae</taxon>
        <taxon>Georgenia</taxon>
    </lineage>
</organism>
<feature type="domain" description="Putative zinc-finger" evidence="1">
    <location>
        <begin position="29"/>
        <end position="62"/>
    </location>
</feature>
<dbReference type="Proteomes" id="UP001596455">
    <property type="component" value="Unassembled WGS sequence"/>
</dbReference>
<gene>
    <name evidence="2" type="primary">rsrA</name>
    <name evidence="2" type="ORF">ACFQQL_14610</name>
</gene>
<dbReference type="InterPro" id="IPR024020">
    <property type="entry name" value="Anit_sigma_mycothiol_RsrA"/>
</dbReference>
<proteinExistence type="predicted"/>
<keyword evidence="3" id="KW-1185">Reference proteome</keyword>
<evidence type="ECO:0000259" key="1">
    <source>
        <dbReference type="Pfam" id="PF13490"/>
    </source>
</evidence>
<comment type="caution">
    <text evidence="2">The sequence shown here is derived from an EMBL/GenBank/DDBJ whole genome shotgun (WGS) entry which is preliminary data.</text>
</comment>
<sequence>MSTERHEELADRAERAVRARAGERGPCSCEELLEHLFEFLDSELDEDQDARLRRHAAECPTCTAAADAEQHIRELVRRSCAEVAPSSLRLRVRSQLSVLRVTRTTMTWTAD</sequence>
<name>A0ABW2QA10_9MICO</name>
<dbReference type="NCBIfam" id="TIGR03988">
    <property type="entry name" value="antisig_RsrA"/>
    <property type="match status" value="1"/>
</dbReference>
<protein>
    <submittedName>
        <fullName evidence="2">Mycothiol system anti-sigma-R factor</fullName>
    </submittedName>
</protein>
<evidence type="ECO:0000313" key="3">
    <source>
        <dbReference type="Proteomes" id="UP001596455"/>
    </source>
</evidence>
<accession>A0ABW2QA10</accession>
<dbReference type="InterPro" id="IPR027383">
    <property type="entry name" value="Znf_put"/>
</dbReference>
<reference evidence="3" key="1">
    <citation type="journal article" date="2019" name="Int. J. Syst. Evol. Microbiol.">
        <title>The Global Catalogue of Microorganisms (GCM) 10K type strain sequencing project: providing services to taxonomists for standard genome sequencing and annotation.</title>
        <authorList>
            <consortium name="The Broad Institute Genomics Platform"/>
            <consortium name="The Broad Institute Genome Sequencing Center for Infectious Disease"/>
            <person name="Wu L."/>
            <person name="Ma J."/>
        </authorList>
    </citation>
    <scope>NUCLEOTIDE SEQUENCE [LARGE SCALE GENOMIC DNA]</scope>
    <source>
        <strain evidence="3">JCM 1490</strain>
    </source>
</reference>